<keyword evidence="5" id="KW-1185">Reference proteome</keyword>
<accession>A0A2S6BQG1</accession>
<dbReference type="AlphaFoldDB" id="A0A2S6BQG1"/>
<proteinExistence type="predicted"/>
<dbReference type="STRING" id="357750.A0A2S6BQG1"/>
<evidence type="ECO:0000313" key="4">
    <source>
        <dbReference type="EMBL" id="PPJ49715.1"/>
    </source>
</evidence>
<evidence type="ECO:0000259" key="3">
    <source>
        <dbReference type="Pfam" id="PF07000"/>
    </source>
</evidence>
<dbReference type="Pfam" id="PF07000">
    <property type="entry name" value="DUF1308"/>
    <property type="match status" value="1"/>
</dbReference>
<dbReference type="PANTHER" id="PTHR13379:SF0">
    <property type="entry name" value="UPF0415 PROTEIN C7ORF25"/>
    <property type="match status" value="1"/>
</dbReference>
<reference evidence="5" key="1">
    <citation type="journal article" date="2017" name="bioRxiv">
        <title>Conservation of a gene cluster reveals novel cercosporin biosynthetic mechanisms and extends production to the genus Colletotrichum.</title>
        <authorList>
            <person name="de Jonge R."/>
            <person name="Ebert M.K."/>
            <person name="Huitt-Roehl C.R."/>
            <person name="Pal P."/>
            <person name="Suttle J.C."/>
            <person name="Spanner R.E."/>
            <person name="Neubauer J.D."/>
            <person name="Jurick W.M.II."/>
            <person name="Stott K.A."/>
            <person name="Secor G.A."/>
            <person name="Thomma B.P.H.J."/>
            <person name="Van de Peer Y."/>
            <person name="Townsend C.A."/>
            <person name="Bolton M.D."/>
        </authorList>
    </citation>
    <scope>NUCLEOTIDE SEQUENCE [LARGE SCALE GENOMIC DNA]</scope>
    <source>
        <strain evidence="5">CBS538.71</strain>
    </source>
</reference>
<feature type="region of interest" description="Disordered" evidence="2">
    <location>
        <begin position="177"/>
        <end position="196"/>
    </location>
</feature>
<dbReference type="Proteomes" id="UP000237631">
    <property type="component" value="Unassembled WGS sequence"/>
</dbReference>
<feature type="compositionally biased region" description="Acidic residues" evidence="2">
    <location>
        <begin position="182"/>
        <end position="196"/>
    </location>
</feature>
<evidence type="ECO:0000256" key="2">
    <source>
        <dbReference type="SAM" id="MobiDB-lite"/>
    </source>
</evidence>
<dbReference type="OrthoDB" id="441890at2759"/>
<dbReference type="PANTHER" id="PTHR13379">
    <property type="entry name" value="UNCHARACTERIZED DUF1308"/>
    <property type="match status" value="1"/>
</dbReference>
<feature type="coiled-coil region" evidence="1">
    <location>
        <begin position="23"/>
        <end position="50"/>
    </location>
</feature>
<name>A0A2S6BQG1_9PEZI</name>
<sequence length="563" mass="62800">MTETHEGGEDNDEGHGGEAHLLLANLISRAKALLAELEQFRQHLRIIRQEQHIELAHFRGTIQSELSMLEKLHSKPETDSTTHVAKSSNLPFLETVWKTAKKSSHVGALQKRVYYNSPSKSLSSAMHHINLGIKRPSEKGSRNAAVTVDLIADQGLTWTKVSLVTNHRILMDLAKQGWDSGGSEDEEDDDLPPRMDDDDADIPLVKSAKELCQASESYRVRTQKPKVNLVLPRIKLGETKEVDAVVDRCRAAGVTLFCGESVAHVPAIQEALQTMAPDPINSFTNTLNIDCTILLALVSEFSHASVSKEPWFHKSLQRQVEIEDNENLLPSLLYPALAKRELVCTTEAAKRMREIVDTIGTPSEKARTAIMMGDDTSKTHSQLIEDMQQWSAYPVPSDWQLPIRVVNRDDEDCQKEMHPITVQILDSMTKINSSVFGHGWTSGNTTITSNRVVVKQVENELEKCEDLDDAVWPKIWLCPTARSLVGKEKRGASKKDVKALPDPLRREQQRRNGLDVLSQRAGHQVEDLRPDGYPCEDVLAAKEAASEVYAQNGTQELADNAEE</sequence>
<feature type="region of interest" description="Disordered" evidence="2">
    <location>
        <begin position="488"/>
        <end position="513"/>
    </location>
</feature>
<keyword evidence="1" id="KW-0175">Coiled coil</keyword>
<protein>
    <recommendedName>
        <fullName evidence="3">DUF1308 domain-containing protein</fullName>
    </recommendedName>
</protein>
<evidence type="ECO:0000256" key="1">
    <source>
        <dbReference type="SAM" id="Coils"/>
    </source>
</evidence>
<evidence type="ECO:0000313" key="5">
    <source>
        <dbReference type="Proteomes" id="UP000237631"/>
    </source>
</evidence>
<organism evidence="4 5">
    <name type="scientific">Cercospora berteroae</name>
    <dbReference type="NCBI Taxonomy" id="357750"/>
    <lineage>
        <taxon>Eukaryota</taxon>
        <taxon>Fungi</taxon>
        <taxon>Dikarya</taxon>
        <taxon>Ascomycota</taxon>
        <taxon>Pezizomycotina</taxon>
        <taxon>Dothideomycetes</taxon>
        <taxon>Dothideomycetidae</taxon>
        <taxon>Mycosphaerellales</taxon>
        <taxon>Mycosphaerellaceae</taxon>
        <taxon>Cercospora</taxon>
    </lineage>
</organism>
<comment type="caution">
    <text evidence="4">The sequence shown here is derived from an EMBL/GenBank/DDBJ whole genome shotgun (WGS) entry which is preliminary data.</text>
</comment>
<dbReference type="EMBL" id="PNEN01001799">
    <property type="protein sequence ID" value="PPJ49715.1"/>
    <property type="molecule type" value="Genomic_DNA"/>
</dbReference>
<gene>
    <name evidence="4" type="ORF">CBER1_02891</name>
</gene>
<dbReference type="InterPro" id="IPR010733">
    <property type="entry name" value="DUF1308"/>
</dbReference>
<feature type="domain" description="DUF1308" evidence="3">
    <location>
        <begin position="287"/>
        <end position="372"/>
    </location>
</feature>